<gene>
    <name evidence="2" type="ORF">PZE19_28460</name>
</gene>
<organism evidence="2 3">
    <name type="scientific">Paludisphaera mucosa</name>
    <dbReference type="NCBI Taxonomy" id="3030827"/>
    <lineage>
        <taxon>Bacteria</taxon>
        <taxon>Pseudomonadati</taxon>
        <taxon>Planctomycetota</taxon>
        <taxon>Planctomycetia</taxon>
        <taxon>Isosphaerales</taxon>
        <taxon>Isosphaeraceae</taxon>
        <taxon>Paludisphaera</taxon>
    </lineage>
</organism>
<evidence type="ECO:0000313" key="3">
    <source>
        <dbReference type="Proteomes" id="UP001216907"/>
    </source>
</evidence>
<dbReference type="EMBL" id="JARRAG010000002">
    <property type="protein sequence ID" value="MDG3007714.1"/>
    <property type="molecule type" value="Genomic_DNA"/>
</dbReference>
<accession>A0ABT6FJK1</accession>
<sequence length="219" mass="23986">MSRLVPSIITLVALSTLGCRSIGRFPGIDPTDYAYSYFNGKVTQVYQFTVPQVESSALEALVDMGFRKIDGSREDGDVVIYAKTLDHRPACVTIRRRNAMSVLSVRIGLEGDEMVSEAFIQRVALNLGTIPRTILPLEPTLRRRSDPPMPPHVESSVTTSPHLPLTDPGRIAPNGFGRSTRGEAIPEDDPLVPTLPEPLTPEMPLLPLLEPRQEATSTS</sequence>
<dbReference type="RefSeq" id="WP_277863986.1">
    <property type="nucleotide sequence ID" value="NZ_JARRAG010000002.1"/>
</dbReference>
<name>A0ABT6FJK1_9BACT</name>
<dbReference type="InterPro" id="IPR021952">
    <property type="entry name" value="Flpp3-like"/>
</dbReference>
<keyword evidence="3" id="KW-1185">Reference proteome</keyword>
<feature type="region of interest" description="Disordered" evidence="1">
    <location>
        <begin position="140"/>
        <end position="219"/>
    </location>
</feature>
<dbReference type="PROSITE" id="PS51257">
    <property type="entry name" value="PROKAR_LIPOPROTEIN"/>
    <property type="match status" value="1"/>
</dbReference>
<evidence type="ECO:0000256" key="1">
    <source>
        <dbReference type="SAM" id="MobiDB-lite"/>
    </source>
</evidence>
<evidence type="ECO:0000313" key="2">
    <source>
        <dbReference type="EMBL" id="MDG3007714.1"/>
    </source>
</evidence>
<reference evidence="2 3" key="1">
    <citation type="submission" date="2023-03" db="EMBL/GenBank/DDBJ databases">
        <title>Paludisphaera mucosa sp. nov. a novel planctomycete from northern fen.</title>
        <authorList>
            <person name="Ivanova A."/>
        </authorList>
    </citation>
    <scope>NUCLEOTIDE SEQUENCE [LARGE SCALE GENOMIC DNA]</scope>
    <source>
        <strain evidence="2 3">Pla2</strain>
    </source>
</reference>
<dbReference type="Proteomes" id="UP001216907">
    <property type="component" value="Unassembled WGS sequence"/>
</dbReference>
<dbReference type="Pfam" id="PF12092">
    <property type="entry name" value="DUF3568"/>
    <property type="match status" value="1"/>
</dbReference>
<protein>
    <submittedName>
        <fullName evidence="2">DUF3568 family protein</fullName>
    </submittedName>
</protein>
<proteinExistence type="predicted"/>
<comment type="caution">
    <text evidence="2">The sequence shown here is derived from an EMBL/GenBank/DDBJ whole genome shotgun (WGS) entry which is preliminary data.</text>
</comment>